<protein>
    <recommendedName>
        <fullName evidence="8">Nicotinamidase</fullName>
        <ecNumber evidence="6">3.5.1.19</ecNumber>
    </recommendedName>
    <alternativeName>
        <fullName evidence="7">Nicotinamide deamidase</fullName>
    </alternativeName>
</protein>
<dbReference type="Gene3D" id="3.40.50.850">
    <property type="entry name" value="Isochorismatase-like"/>
    <property type="match status" value="1"/>
</dbReference>
<gene>
    <name evidence="10" type="ORF">M992_1863</name>
</gene>
<comment type="pathway">
    <text evidence="5">Cofactor biosynthesis; nicotinate biosynthesis; nicotinate from nicotinamide: step 1/1.</text>
</comment>
<dbReference type="AlphaFoldDB" id="A0A0N1KHS8"/>
<evidence type="ECO:0000256" key="7">
    <source>
        <dbReference type="ARBA" id="ARBA00043224"/>
    </source>
</evidence>
<evidence type="ECO:0000256" key="8">
    <source>
        <dbReference type="ARBA" id="ARBA00072277"/>
    </source>
</evidence>
<evidence type="ECO:0000259" key="9">
    <source>
        <dbReference type="Pfam" id="PF00857"/>
    </source>
</evidence>
<evidence type="ECO:0000256" key="2">
    <source>
        <dbReference type="ARBA" id="ARBA00022642"/>
    </source>
</evidence>
<organism evidence="10 11">
    <name type="scientific">Moellerella wisconsensis ATCC 35017</name>
    <dbReference type="NCBI Taxonomy" id="1354267"/>
    <lineage>
        <taxon>Bacteria</taxon>
        <taxon>Pseudomonadati</taxon>
        <taxon>Pseudomonadota</taxon>
        <taxon>Gammaproteobacteria</taxon>
        <taxon>Enterobacterales</taxon>
        <taxon>Morganellaceae</taxon>
        <taxon>Moellerella</taxon>
    </lineage>
</organism>
<keyword evidence="11" id="KW-1185">Reference proteome</keyword>
<dbReference type="CDD" id="cd01011">
    <property type="entry name" value="nicotinamidase"/>
    <property type="match status" value="1"/>
</dbReference>
<dbReference type="OrthoDB" id="9791276at2"/>
<comment type="similarity">
    <text evidence="1">Belongs to the isochorismatase family.</text>
</comment>
<dbReference type="PANTHER" id="PTHR11080">
    <property type="entry name" value="PYRAZINAMIDASE/NICOTINAMIDASE"/>
    <property type="match status" value="1"/>
</dbReference>
<evidence type="ECO:0000256" key="3">
    <source>
        <dbReference type="ARBA" id="ARBA00022723"/>
    </source>
</evidence>
<evidence type="ECO:0000256" key="4">
    <source>
        <dbReference type="ARBA" id="ARBA00022801"/>
    </source>
</evidence>
<dbReference type="InterPro" id="IPR052347">
    <property type="entry name" value="Isochorismatase_Nicotinamidase"/>
</dbReference>
<keyword evidence="3" id="KW-0479">Metal-binding</keyword>
<dbReference type="EMBL" id="LGAA01000018">
    <property type="protein sequence ID" value="KPD02707.1"/>
    <property type="molecule type" value="Genomic_DNA"/>
</dbReference>
<dbReference type="SUPFAM" id="SSF52499">
    <property type="entry name" value="Isochorismatase-like hydrolases"/>
    <property type="match status" value="1"/>
</dbReference>
<dbReference type="GO" id="GO:0008936">
    <property type="term" value="F:nicotinamidase activity"/>
    <property type="evidence" value="ECO:0007669"/>
    <property type="project" value="UniProtKB-EC"/>
</dbReference>
<reference evidence="10 11" key="1">
    <citation type="submission" date="2015-07" db="EMBL/GenBank/DDBJ databases">
        <title>ATOL: Assembling a taxonomically balanced genome-scale reconstruction of the evolutionary history of the Enterobacteriaceae.</title>
        <authorList>
            <person name="Plunkett G.III."/>
            <person name="Neeno-Eckwall E.C."/>
            <person name="Glasner J.D."/>
            <person name="Perna N.T."/>
        </authorList>
    </citation>
    <scope>NUCLEOTIDE SEQUENCE [LARGE SCALE GENOMIC DNA]</scope>
    <source>
        <strain evidence="10 11">ATCC 35017</strain>
    </source>
</reference>
<dbReference type="GO" id="GO:0046872">
    <property type="term" value="F:metal ion binding"/>
    <property type="evidence" value="ECO:0007669"/>
    <property type="project" value="UniProtKB-KW"/>
</dbReference>
<comment type="caution">
    <text evidence="10">The sequence shown here is derived from an EMBL/GenBank/DDBJ whole genome shotgun (WGS) entry which is preliminary data.</text>
</comment>
<evidence type="ECO:0000256" key="1">
    <source>
        <dbReference type="ARBA" id="ARBA00006336"/>
    </source>
</evidence>
<dbReference type="PANTHER" id="PTHR11080:SF2">
    <property type="entry name" value="LD05707P"/>
    <property type="match status" value="1"/>
</dbReference>
<dbReference type="NCBIfam" id="NF008623">
    <property type="entry name" value="PRK11609.1"/>
    <property type="match status" value="1"/>
</dbReference>
<accession>A0A0N1KHS8</accession>
<evidence type="ECO:0000313" key="10">
    <source>
        <dbReference type="EMBL" id="KPD02707.1"/>
    </source>
</evidence>
<dbReference type="InterPro" id="IPR036380">
    <property type="entry name" value="Isochorismatase-like_sf"/>
</dbReference>
<keyword evidence="4 10" id="KW-0378">Hydrolase</keyword>
<proteinExistence type="inferred from homology"/>
<dbReference type="EC" id="3.5.1.19" evidence="6"/>
<name>A0A0N1KHS8_9GAMM</name>
<evidence type="ECO:0000256" key="6">
    <source>
        <dbReference type="ARBA" id="ARBA00039017"/>
    </source>
</evidence>
<dbReference type="GO" id="GO:0019363">
    <property type="term" value="P:pyridine nucleotide biosynthetic process"/>
    <property type="evidence" value="ECO:0007669"/>
    <property type="project" value="UniProtKB-KW"/>
</dbReference>
<dbReference type="Proteomes" id="UP000053226">
    <property type="component" value="Unassembled WGS sequence"/>
</dbReference>
<evidence type="ECO:0000256" key="5">
    <source>
        <dbReference type="ARBA" id="ARBA00037900"/>
    </source>
</evidence>
<dbReference type="Pfam" id="PF00857">
    <property type="entry name" value="Isochorismatase"/>
    <property type="match status" value="1"/>
</dbReference>
<sequence>MTDNEDDNVKSALLLVDLQNDFCSGGALAVQNSETAIDIANQAITYCQQNHIHVIASQDWHPATHLSFAVNSGTNIGECGLLNGLPQVWWPVHCVQNHPGAALHPQLNQAAIDAIFTKGENPQIDSYSAFFDNDQRSQTQLHSWLQQQQIQKLFILGIATDYCVKFTVLDALRLGYSVEVITDGCRAVNLAPHDGQLALQEMADNGAVLINLAQFCAQE</sequence>
<feature type="domain" description="Isochorismatase-like" evidence="9">
    <location>
        <begin position="11"/>
        <end position="213"/>
    </location>
</feature>
<dbReference type="FunFam" id="3.40.50.850:FF:000006">
    <property type="entry name" value="Bifunctional pyrazinamidase/nicotinamidase"/>
    <property type="match status" value="1"/>
</dbReference>
<dbReference type="InterPro" id="IPR000868">
    <property type="entry name" value="Isochorismatase-like_dom"/>
</dbReference>
<evidence type="ECO:0000313" key="11">
    <source>
        <dbReference type="Proteomes" id="UP000053226"/>
    </source>
</evidence>
<keyword evidence="2" id="KW-0662">Pyridine nucleotide biosynthesis</keyword>